<keyword evidence="2" id="KW-1185">Reference proteome</keyword>
<dbReference type="InterPro" id="IPR003749">
    <property type="entry name" value="ThiS/MoaD-like"/>
</dbReference>
<protein>
    <submittedName>
        <fullName evidence="1">MoaD/ThiS family protein</fullName>
    </submittedName>
</protein>
<organism evidence="1 2">
    <name type="scientific">Arthrobacter sedimenti</name>
    <dbReference type="NCBI Taxonomy" id="2694931"/>
    <lineage>
        <taxon>Bacteria</taxon>
        <taxon>Bacillati</taxon>
        <taxon>Actinomycetota</taxon>
        <taxon>Actinomycetes</taxon>
        <taxon>Micrococcales</taxon>
        <taxon>Micrococcaceae</taxon>
        <taxon>Arthrobacter</taxon>
    </lineage>
</organism>
<dbReference type="EMBL" id="JBHSDQ010000002">
    <property type="protein sequence ID" value="MFC4395974.1"/>
    <property type="molecule type" value="Genomic_DNA"/>
</dbReference>
<dbReference type="SUPFAM" id="SSF54285">
    <property type="entry name" value="MoaD/ThiS"/>
    <property type="match status" value="1"/>
</dbReference>
<dbReference type="Proteomes" id="UP001595778">
    <property type="component" value="Unassembled WGS sequence"/>
</dbReference>
<comment type="caution">
    <text evidence="1">The sequence shown here is derived from an EMBL/GenBank/DDBJ whole genome shotgun (WGS) entry which is preliminary data.</text>
</comment>
<name>A0ABV8WIV0_9MICC</name>
<dbReference type="CDD" id="cd17040">
    <property type="entry name" value="Ubl_MoaD_like"/>
    <property type="match status" value="1"/>
</dbReference>
<dbReference type="Pfam" id="PF02597">
    <property type="entry name" value="ThiS"/>
    <property type="match status" value="1"/>
</dbReference>
<dbReference type="InterPro" id="IPR016155">
    <property type="entry name" value="Mopterin_synth/thiamin_S_b"/>
</dbReference>
<reference evidence="2" key="1">
    <citation type="journal article" date="2019" name="Int. J. Syst. Evol. Microbiol.">
        <title>The Global Catalogue of Microorganisms (GCM) 10K type strain sequencing project: providing services to taxonomists for standard genome sequencing and annotation.</title>
        <authorList>
            <consortium name="The Broad Institute Genomics Platform"/>
            <consortium name="The Broad Institute Genome Sequencing Center for Infectious Disease"/>
            <person name="Wu L."/>
            <person name="Ma J."/>
        </authorList>
    </citation>
    <scope>NUCLEOTIDE SEQUENCE [LARGE SCALE GENOMIC DNA]</scope>
    <source>
        <strain evidence="2">PJ61</strain>
    </source>
</reference>
<evidence type="ECO:0000313" key="2">
    <source>
        <dbReference type="Proteomes" id="UP001595778"/>
    </source>
</evidence>
<dbReference type="InterPro" id="IPR012675">
    <property type="entry name" value="Beta-grasp_dom_sf"/>
</dbReference>
<proteinExistence type="predicted"/>
<gene>
    <name evidence="1" type="ORF">ACFO0G_07710</name>
</gene>
<dbReference type="Gene3D" id="3.10.20.30">
    <property type="match status" value="1"/>
</dbReference>
<accession>A0ABV8WIV0</accession>
<dbReference type="RefSeq" id="WP_286403161.1">
    <property type="nucleotide sequence ID" value="NZ_JBHSDQ010000002.1"/>
</dbReference>
<evidence type="ECO:0000313" key="1">
    <source>
        <dbReference type="EMBL" id="MFC4395974.1"/>
    </source>
</evidence>
<sequence length="88" mass="9269">MLVRYFAAARAAAGFEEEKFNLPDGATVADLVKAVAAVERPEPPTGTPPLPRILSRSSFLLNEVAVRDHATVLGPDDVVDVLPPFAGG</sequence>